<dbReference type="PANTHER" id="PTHR33987:SF1">
    <property type="entry name" value="CALCINEURIN-LIKE METALLO-PHOSPHOESTERASE SUPERFAMILY PROTEIN"/>
    <property type="match status" value="1"/>
</dbReference>
<dbReference type="RefSeq" id="WP_235025227.1">
    <property type="nucleotide sequence ID" value="NZ_FCOL02000023.1"/>
</dbReference>
<dbReference type="SUPFAM" id="SSF56300">
    <property type="entry name" value="Metallo-dependent phosphatases"/>
    <property type="match status" value="1"/>
</dbReference>
<feature type="compositionally biased region" description="Basic and acidic residues" evidence="1">
    <location>
        <begin position="410"/>
        <end position="419"/>
    </location>
</feature>
<organism evidence="2 3">
    <name type="scientific">Caballeronia terrestris</name>
    <dbReference type="NCBI Taxonomy" id="1226301"/>
    <lineage>
        <taxon>Bacteria</taxon>
        <taxon>Pseudomonadati</taxon>
        <taxon>Pseudomonadota</taxon>
        <taxon>Betaproteobacteria</taxon>
        <taxon>Burkholderiales</taxon>
        <taxon>Burkholderiaceae</taxon>
        <taxon>Caballeronia</taxon>
    </lineage>
</organism>
<dbReference type="EMBL" id="FCOL02000023">
    <property type="protein sequence ID" value="SAL69549.1"/>
    <property type="molecule type" value="Genomic_DNA"/>
</dbReference>
<keyword evidence="3" id="KW-1185">Reference proteome</keyword>
<evidence type="ECO:0000256" key="1">
    <source>
        <dbReference type="SAM" id="MobiDB-lite"/>
    </source>
</evidence>
<dbReference type="AlphaFoldDB" id="A0A158JM96"/>
<accession>A0A158JM96</accession>
<dbReference type="InterPro" id="IPR038607">
    <property type="entry name" value="PhoD-like_sf"/>
</dbReference>
<reference evidence="2" key="1">
    <citation type="submission" date="2016-01" db="EMBL/GenBank/DDBJ databases">
        <authorList>
            <person name="Peeters C."/>
        </authorList>
    </citation>
    <scope>NUCLEOTIDE SEQUENCE [LARGE SCALE GENOMIC DNA]</scope>
    <source>
        <strain evidence="2">LMG 22937</strain>
    </source>
</reference>
<protein>
    <submittedName>
        <fullName evidence="2">PhoD-like phosphatase</fullName>
    </submittedName>
</protein>
<name>A0A158JM96_9BURK</name>
<gene>
    <name evidence="2" type="ORF">AWB67_03955</name>
</gene>
<sequence length="490" mass="53774">MLTGYVQASEPGILKLWVGMFGRMPPPAPQVFIDRSPATPLAPPDIHPIRDLEVDDANNAVNYQCVLRFAIAKESRPYQIRIEAGGESHEFGTMTLPEQVPTLLDGSFNILLSSCYSQPEDKNGLLGTIVSQIKVKPHLTVLAGDQVYLDLPLGEIVPAANPDRARALSQKYRKNWLSGALGAPGLQSVLERAPVVCIPDDHEFWNNYPFAQKQLPGTWSEPSRTLLGEVARSLYEDYQIGGPPGGAGGATRLNVDPLQMLFIDMRCDRDNQLGLLMSTRASNALTQWKTDLISTRQANRPAVGMLVSGQALFIDPPVENWKKHNVDAEMPNYTQFSAIQQTLAELADQGIPVVYMTGDVHWGRVACGTDVPSGTVLYEVIASPSRLIRIPILDTAKEGLNAVRGIFGEKKPWPRHSDPEEAPSSFGPNGRFRIKATGCEQRGDQVAIVSFTRVGSGVDMQVSYYGISDDKSLSQSHTSQRFELRVRDAV</sequence>
<evidence type="ECO:0000313" key="2">
    <source>
        <dbReference type="EMBL" id="SAL69549.1"/>
    </source>
</evidence>
<dbReference type="Proteomes" id="UP000054925">
    <property type="component" value="Unassembled WGS sequence"/>
</dbReference>
<evidence type="ECO:0000313" key="3">
    <source>
        <dbReference type="Proteomes" id="UP000054925"/>
    </source>
</evidence>
<dbReference type="PANTHER" id="PTHR33987">
    <property type="entry name" value="CALCINEURIN-LIKE METALLO-PHOSPHOESTERASE SUPERFAMILY PROTEIN"/>
    <property type="match status" value="1"/>
</dbReference>
<proteinExistence type="predicted"/>
<feature type="region of interest" description="Disordered" evidence="1">
    <location>
        <begin position="410"/>
        <end position="431"/>
    </location>
</feature>
<dbReference type="InterPro" id="IPR029052">
    <property type="entry name" value="Metallo-depent_PP-like"/>
</dbReference>
<dbReference type="Gene3D" id="3.60.21.70">
    <property type="entry name" value="PhoD-like phosphatase"/>
    <property type="match status" value="1"/>
</dbReference>
<comment type="caution">
    <text evidence="2">The sequence shown here is derived from an EMBL/GenBank/DDBJ whole genome shotgun (WGS) entry which is preliminary data.</text>
</comment>